<feature type="domain" description="Fe/B12 periplasmic-binding" evidence="2">
    <location>
        <begin position="45"/>
        <end position="312"/>
    </location>
</feature>
<name>A0A250AXE3_9GAMM</name>
<dbReference type="Gene3D" id="1.20.58.2180">
    <property type="match status" value="1"/>
</dbReference>
<dbReference type="GO" id="GO:0071281">
    <property type="term" value="P:cellular response to iron ion"/>
    <property type="evidence" value="ECO:0007669"/>
    <property type="project" value="TreeGrafter"/>
</dbReference>
<dbReference type="InterPro" id="IPR002491">
    <property type="entry name" value="ABC_transptr_periplasmic_BD"/>
</dbReference>
<protein>
    <submittedName>
        <fullName evidence="3">ABC transporter substrate-binding protein</fullName>
    </submittedName>
</protein>
<dbReference type="PANTHER" id="PTHR30535:SF34">
    <property type="entry name" value="MOLYBDATE-BINDING PROTEIN MOLA"/>
    <property type="match status" value="1"/>
</dbReference>
<dbReference type="OrthoDB" id="9775594at2"/>
<organism evidence="3 4">
    <name type="scientific">Gibbsiella quercinecans</name>
    <dbReference type="NCBI Taxonomy" id="929813"/>
    <lineage>
        <taxon>Bacteria</taxon>
        <taxon>Pseudomonadati</taxon>
        <taxon>Pseudomonadota</taxon>
        <taxon>Gammaproteobacteria</taxon>
        <taxon>Enterobacterales</taxon>
        <taxon>Yersiniaceae</taxon>
        <taxon>Gibbsiella</taxon>
    </lineage>
</organism>
<sequence>MINSLLIRIVLVVITGMAASAMAQGTLEFTDMANRNIRLSAPATRIVVIPIPAASMLVGLDESSEKLVGMHPFAGVAAREGMLGLMFPEVLNVRSDMVGNNFTPNIEALLNVQPDLVWQWGHRGDDILSPMRDAGLTVATLNYGKESDTQRWIALMGTTLGKPEKAAGMLHWRQDVINALAATTAALPEAAQPRVLYLSHFNQSIQTFGSTSHNNADFALAGGVSLNRDLTGPRTLNIEQILLWDPDIILLGNFEQGLKPDDVYLNPVLSGVAAVKKRRVYKLPIGGFVWDAPNQETPLYWQWLSMIFHPQTAHWPLRAEIRRRYQQLYGYSVTEQQIDGILQLELNRGSQDYLRLMGQPHA</sequence>
<evidence type="ECO:0000313" key="4">
    <source>
        <dbReference type="Proteomes" id="UP000217182"/>
    </source>
</evidence>
<feature type="signal peptide" evidence="1">
    <location>
        <begin position="1"/>
        <end position="23"/>
    </location>
</feature>
<keyword evidence="1" id="KW-0732">Signal</keyword>
<dbReference type="PROSITE" id="PS50983">
    <property type="entry name" value="FE_B12_PBP"/>
    <property type="match status" value="1"/>
</dbReference>
<proteinExistence type="predicted"/>
<dbReference type="AlphaFoldDB" id="A0A250AXE3"/>
<dbReference type="PANTHER" id="PTHR30535">
    <property type="entry name" value="VITAMIN B12-BINDING PROTEIN"/>
    <property type="match status" value="1"/>
</dbReference>
<dbReference type="SUPFAM" id="SSF53807">
    <property type="entry name" value="Helical backbone' metal receptor"/>
    <property type="match status" value="1"/>
</dbReference>
<dbReference type="RefSeq" id="WP_095845186.1">
    <property type="nucleotide sequence ID" value="NZ_SMBC01000027.1"/>
</dbReference>
<evidence type="ECO:0000313" key="3">
    <source>
        <dbReference type="EMBL" id="ATA18587.1"/>
    </source>
</evidence>
<evidence type="ECO:0000256" key="1">
    <source>
        <dbReference type="SAM" id="SignalP"/>
    </source>
</evidence>
<dbReference type="EMBL" id="CP014136">
    <property type="protein sequence ID" value="ATA18587.1"/>
    <property type="molecule type" value="Genomic_DNA"/>
</dbReference>
<dbReference type="KEGG" id="gqu:AWC35_04075"/>
<keyword evidence="4" id="KW-1185">Reference proteome</keyword>
<dbReference type="Pfam" id="PF01497">
    <property type="entry name" value="Peripla_BP_2"/>
    <property type="match status" value="1"/>
</dbReference>
<dbReference type="Proteomes" id="UP000217182">
    <property type="component" value="Chromosome"/>
</dbReference>
<evidence type="ECO:0000259" key="2">
    <source>
        <dbReference type="PROSITE" id="PS50983"/>
    </source>
</evidence>
<gene>
    <name evidence="3" type="ORF">AWC35_04075</name>
</gene>
<dbReference type="InterPro" id="IPR050902">
    <property type="entry name" value="ABC_Transporter_SBP"/>
</dbReference>
<dbReference type="Gene3D" id="3.40.50.1980">
    <property type="entry name" value="Nitrogenase molybdenum iron protein domain"/>
    <property type="match status" value="2"/>
</dbReference>
<feature type="chain" id="PRO_5012829135" evidence="1">
    <location>
        <begin position="24"/>
        <end position="362"/>
    </location>
</feature>
<reference evidence="3 4" key="1">
    <citation type="submission" date="2016-01" db="EMBL/GenBank/DDBJ databases">
        <authorList>
            <person name="Oliw E.H."/>
        </authorList>
    </citation>
    <scope>NUCLEOTIDE SEQUENCE [LARGE SCALE GENOMIC DNA]</scope>
    <source>
        <strain evidence="3 4">FRB97</strain>
    </source>
</reference>
<accession>A0A250AXE3</accession>